<keyword evidence="2" id="KW-1185">Reference proteome</keyword>
<sequence>MFPRCFTLPSSAGGLVESEEKQRSWTKWMETEMPHEVKPGGKETRPGDLGKKIDVLIGWSAGHDKLKTLSGGETGFLSADAFSTGCIRSFTQTTCSSRD</sequence>
<organism evidence="1 2">
    <name type="scientific">Musa balbisiana</name>
    <name type="common">Banana</name>
    <dbReference type="NCBI Taxonomy" id="52838"/>
    <lineage>
        <taxon>Eukaryota</taxon>
        <taxon>Viridiplantae</taxon>
        <taxon>Streptophyta</taxon>
        <taxon>Embryophyta</taxon>
        <taxon>Tracheophyta</taxon>
        <taxon>Spermatophyta</taxon>
        <taxon>Magnoliopsida</taxon>
        <taxon>Liliopsida</taxon>
        <taxon>Zingiberales</taxon>
        <taxon>Musaceae</taxon>
        <taxon>Musa</taxon>
    </lineage>
</organism>
<dbReference type="AlphaFoldDB" id="A0A4S8KE09"/>
<name>A0A4S8KE09_MUSBA</name>
<evidence type="ECO:0000313" key="2">
    <source>
        <dbReference type="Proteomes" id="UP000317650"/>
    </source>
</evidence>
<comment type="caution">
    <text evidence="1">The sequence shown here is derived from an EMBL/GenBank/DDBJ whole genome shotgun (WGS) entry which is preliminary data.</text>
</comment>
<reference evidence="1 2" key="1">
    <citation type="journal article" date="2019" name="Nat. Plants">
        <title>Genome sequencing of Musa balbisiana reveals subgenome evolution and function divergence in polyploid bananas.</title>
        <authorList>
            <person name="Yao X."/>
        </authorList>
    </citation>
    <scope>NUCLEOTIDE SEQUENCE [LARGE SCALE GENOMIC DNA]</scope>
    <source>
        <strain evidence="2">cv. DH-PKW</strain>
        <tissue evidence="1">Leaves</tissue>
    </source>
</reference>
<gene>
    <name evidence="1" type="ORF">C4D60_Mb04t22730</name>
</gene>
<evidence type="ECO:0000313" key="1">
    <source>
        <dbReference type="EMBL" id="THU73427.1"/>
    </source>
</evidence>
<dbReference type="Proteomes" id="UP000317650">
    <property type="component" value="Chromosome 4"/>
</dbReference>
<proteinExistence type="predicted"/>
<dbReference type="EMBL" id="PYDT01000001">
    <property type="protein sequence ID" value="THU73427.1"/>
    <property type="molecule type" value="Genomic_DNA"/>
</dbReference>
<accession>A0A4S8KE09</accession>
<protein>
    <submittedName>
        <fullName evidence="1">Uncharacterized protein</fullName>
    </submittedName>
</protein>